<feature type="transmembrane region" description="Helical" evidence="6">
    <location>
        <begin position="315"/>
        <end position="334"/>
    </location>
</feature>
<evidence type="ECO:0000256" key="3">
    <source>
        <dbReference type="ARBA" id="ARBA00022692"/>
    </source>
</evidence>
<dbReference type="SUPFAM" id="SSF103473">
    <property type="entry name" value="MFS general substrate transporter"/>
    <property type="match status" value="1"/>
</dbReference>
<dbReference type="GO" id="GO:0022857">
    <property type="term" value="F:transmembrane transporter activity"/>
    <property type="evidence" value="ECO:0007669"/>
    <property type="project" value="InterPro"/>
</dbReference>
<organism evidence="8 9">
    <name type="scientific">Methylocystis bryophila</name>
    <dbReference type="NCBI Taxonomy" id="655015"/>
    <lineage>
        <taxon>Bacteria</taxon>
        <taxon>Pseudomonadati</taxon>
        <taxon>Pseudomonadota</taxon>
        <taxon>Alphaproteobacteria</taxon>
        <taxon>Hyphomicrobiales</taxon>
        <taxon>Methylocystaceae</taxon>
        <taxon>Methylocystis</taxon>
    </lineage>
</organism>
<sequence length="434" mass="46622">MLSSPEALDGPRTIAKVQRRLLPFLAVCFFANYLDRVNIGFAALEMNKDLGLSATIFGLGSGIFFFSYAAFEIPSNFMLERVGARLWIARILLSWGIVSALMALAWSESSFLALRLLLGLAEAGFFPGVVLYLTFWMPQASRAVAMSLFMLAIPISSVIGAPLSGFILDALHDVGGAKAWQWLFVIEALPSILLGIAAYFWLTDRPREARWLAPSEREWLQNTLDAERAAHPETAVESSLKMLLTPDVARLSVIYFGVVLTLYGLVFWLPQIVHDFGFASPLVVGLLTATPYVAGSVSMVFWSRHADRHGGHARHAALASLLSAAGLAACGALTSPALTILALSVSAAGTFAMFPIFWSFATRRLPPAQATGAIALINAIGALAGFLGPYLVGWVKDATGEFHYAPPALAIGPLISALLLATILRASAKTEVRA</sequence>
<feature type="domain" description="Major facilitator superfamily (MFS) profile" evidence="7">
    <location>
        <begin position="21"/>
        <end position="431"/>
    </location>
</feature>
<feature type="transmembrane region" description="Helical" evidence="6">
    <location>
        <begin position="21"/>
        <end position="44"/>
    </location>
</feature>
<keyword evidence="4 6" id="KW-1133">Transmembrane helix</keyword>
<name>A0A1W6N0K7_9HYPH</name>
<feature type="transmembrane region" description="Helical" evidence="6">
    <location>
        <begin position="112"/>
        <end position="136"/>
    </location>
</feature>
<keyword evidence="3 6" id="KW-0812">Transmembrane</keyword>
<dbReference type="Gene3D" id="1.20.1250.20">
    <property type="entry name" value="MFS general substrate transporter like domains"/>
    <property type="match status" value="2"/>
</dbReference>
<dbReference type="AlphaFoldDB" id="A0A1W6N0K7"/>
<dbReference type="InterPro" id="IPR011701">
    <property type="entry name" value="MFS"/>
</dbReference>
<keyword evidence="2" id="KW-0813">Transport</keyword>
<keyword evidence="9" id="KW-1185">Reference proteome</keyword>
<feature type="transmembrane region" description="Helical" evidence="6">
    <location>
        <begin position="404"/>
        <end position="424"/>
    </location>
</feature>
<dbReference type="Pfam" id="PF07690">
    <property type="entry name" value="MFS_1"/>
    <property type="match status" value="1"/>
</dbReference>
<evidence type="ECO:0000256" key="2">
    <source>
        <dbReference type="ARBA" id="ARBA00022448"/>
    </source>
</evidence>
<dbReference type="InterPro" id="IPR036259">
    <property type="entry name" value="MFS_trans_sf"/>
</dbReference>
<evidence type="ECO:0000256" key="6">
    <source>
        <dbReference type="SAM" id="Phobius"/>
    </source>
</evidence>
<evidence type="ECO:0000256" key="4">
    <source>
        <dbReference type="ARBA" id="ARBA00022989"/>
    </source>
</evidence>
<evidence type="ECO:0000313" key="8">
    <source>
        <dbReference type="EMBL" id="ARN83316.1"/>
    </source>
</evidence>
<dbReference type="FunFam" id="1.20.1250.20:FF:000018">
    <property type="entry name" value="MFS transporter permease"/>
    <property type="match status" value="1"/>
</dbReference>
<keyword evidence="5 6" id="KW-0472">Membrane</keyword>
<feature type="transmembrane region" description="Helical" evidence="6">
    <location>
        <begin position="148"/>
        <end position="168"/>
    </location>
</feature>
<feature type="transmembrane region" description="Helical" evidence="6">
    <location>
        <begin position="180"/>
        <end position="202"/>
    </location>
</feature>
<feature type="transmembrane region" description="Helical" evidence="6">
    <location>
        <begin position="340"/>
        <end position="361"/>
    </location>
</feature>
<dbReference type="STRING" id="655015.B1812_02945"/>
<comment type="subcellular location">
    <subcellularLocation>
        <location evidence="1">Membrane</location>
        <topology evidence="1">Multi-pass membrane protein</topology>
    </subcellularLocation>
</comment>
<evidence type="ECO:0000313" key="9">
    <source>
        <dbReference type="Proteomes" id="UP000193978"/>
    </source>
</evidence>
<dbReference type="InterPro" id="IPR020846">
    <property type="entry name" value="MFS_dom"/>
</dbReference>
<dbReference type="Proteomes" id="UP000193978">
    <property type="component" value="Chromosome"/>
</dbReference>
<dbReference type="PROSITE" id="PS50850">
    <property type="entry name" value="MFS"/>
    <property type="match status" value="1"/>
</dbReference>
<accession>A0A1W6N0K7</accession>
<feature type="transmembrane region" description="Helical" evidence="6">
    <location>
        <begin position="83"/>
        <end position="106"/>
    </location>
</feature>
<evidence type="ECO:0000256" key="5">
    <source>
        <dbReference type="ARBA" id="ARBA00023136"/>
    </source>
</evidence>
<dbReference type="CDD" id="cd17319">
    <property type="entry name" value="MFS_ExuT_GudP_like"/>
    <property type="match status" value="1"/>
</dbReference>
<reference evidence="8 9" key="1">
    <citation type="submission" date="2017-02" db="EMBL/GenBank/DDBJ databases">
        <authorList>
            <person name="Peterson S.W."/>
        </authorList>
    </citation>
    <scope>NUCLEOTIDE SEQUENCE [LARGE SCALE GENOMIC DNA]</scope>
    <source>
        <strain evidence="8 9">S285</strain>
    </source>
</reference>
<dbReference type="EMBL" id="CP019948">
    <property type="protein sequence ID" value="ARN83316.1"/>
    <property type="molecule type" value="Genomic_DNA"/>
</dbReference>
<dbReference type="KEGG" id="mbry:B1812_02945"/>
<gene>
    <name evidence="8" type="ORF">B1812_02945</name>
</gene>
<dbReference type="PANTHER" id="PTHR43791">
    <property type="entry name" value="PERMEASE-RELATED"/>
    <property type="match status" value="1"/>
</dbReference>
<feature type="transmembrane region" description="Helical" evidence="6">
    <location>
        <begin position="50"/>
        <end position="71"/>
    </location>
</feature>
<feature type="transmembrane region" description="Helical" evidence="6">
    <location>
        <begin position="248"/>
        <end position="270"/>
    </location>
</feature>
<dbReference type="PANTHER" id="PTHR43791:SF36">
    <property type="entry name" value="TRANSPORTER, PUTATIVE (AFU_ORTHOLOGUE AFUA_6G08340)-RELATED"/>
    <property type="match status" value="1"/>
</dbReference>
<protein>
    <recommendedName>
        <fullName evidence="7">Major facilitator superfamily (MFS) profile domain-containing protein</fullName>
    </recommendedName>
</protein>
<proteinExistence type="predicted"/>
<feature type="transmembrane region" description="Helical" evidence="6">
    <location>
        <begin position="373"/>
        <end position="392"/>
    </location>
</feature>
<evidence type="ECO:0000259" key="7">
    <source>
        <dbReference type="PROSITE" id="PS50850"/>
    </source>
</evidence>
<feature type="transmembrane region" description="Helical" evidence="6">
    <location>
        <begin position="282"/>
        <end position="303"/>
    </location>
</feature>
<dbReference type="GO" id="GO:0016020">
    <property type="term" value="C:membrane"/>
    <property type="evidence" value="ECO:0007669"/>
    <property type="project" value="UniProtKB-SubCell"/>
</dbReference>
<evidence type="ECO:0000256" key="1">
    <source>
        <dbReference type="ARBA" id="ARBA00004141"/>
    </source>
</evidence>